<dbReference type="Pfam" id="PF05901">
    <property type="entry name" value="Excalibur"/>
    <property type="match status" value="1"/>
</dbReference>
<evidence type="ECO:0000256" key="1">
    <source>
        <dbReference type="SAM" id="MobiDB-lite"/>
    </source>
</evidence>
<name>A0A6M6JRW5_9PSEU</name>
<dbReference type="RefSeq" id="WP_172164284.1">
    <property type="nucleotide sequence ID" value="NZ_CP053564.1"/>
</dbReference>
<keyword evidence="5" id="KW-1185">Reference proteome</keyword>
<feature type="region of interest" description="Disordered" evidence="1">
    <location>
        <begin position="35"/>
        <end position="121"/>
    </location>
</feature>
<keyword evidence="2" id="KW-0732">Signal</keyword>
<feature type="signal peptide" evidence="2">
    <location>
        <begin position="1"/>
        <end position="26"/>
    </location>
</feature>
<sequence>MRLRTFTVSCLVAAAATLPLAGIASAQTADRDCKDFSSQEEAQAALLPGDPERLDANGNGQACENYDYAAATPAETDPVDEQPAETTAPAPADDDDAQVSVVPRGGVDTGDGSSGSAPAPLLVGGVLALGVTAAAVRRRAHTAR</sequence>
<dbReference type="Proteomes" id="UP000505377">
    <property type="component" value="Chromosome"/>
</dbReference>
<dbReference type="KEGG" id="pbro:HOP40_28195"/>
<dbReference type="InterPro" id="IPR008613">
    <property type="entry name" value="Excalibur_Ca-bd_domain"/>
</dbReference>
<protein>
    <submittedName>
        <fullName evidence="4">Excalibur calcium-binding domain-containing protein</fullName>
    </submittedName>
</protein>
<evidence type="ECO:0000259" key="3">
    <source>
        <dbReference type="Pfam" id="PF05901"/>
    </source>
</evidence>
<reference evidence="4 5" key="1">
    <citation type="submission" date="2020-05" db="EMBL/GenBank/DDBJ databases">
        <authorList>
            <person name="Mo P."/>
        </authorList>
    </citation>
    <scope>NUCLEOTIDE SEQUENCE [LARGE SCALE GENOMIC DNA]</scope>
    <source>
        <strain evidence="4 5">Gen01</strain>
    </source>
</reference>
<dbReference type="EMBL" id="CP053564">
    <property type="protein sequence ID" value="QJY49159.1"/>
    <property type="molecule type" value="Genomic_DNA"/>
</dbReference>
<gene>
    <name evidence="4" type="ORF">HOP40_28195</name>
</gene>
<evidence type="ECO:0000313" key="4">
    <source>
        <dbReference type="EMBL" id="QJY49159.1"/>
    </source>
</evidence>
<dbReference type="AlphaFoldDB" id="A0A6M6JRW5"/>
<feature type="chain" id="PRO_5027095844" evidence="2">
    <location>
        <begin position="27"/>
        <end position="144"/>
    </location>
</feature>
<feature type="domain" description="Excalibur calcium-binding" evidence="3">
    <location>
        <begin position="31"/>
        <end position="64"/>
    </location>
</feature>
<evidence type="ECO:0000256" key="2">
    <source>
        <dbReference type="SAM" id="SignalP"/>
    </source>
</evidence>
<evidence type="ECO:0000313" key="5">
    <source>
        <dbReference type="Proteomes" id="UP000505377"/>
    </source>
</evidence>
<proteinExistence type="predicted"/>
<accession>A0A6M6JRW5</accession>
<organism evidence="4 5">
    <name type="scientific">Pseudonocardia broussonetiae</name>
    <dbReference type="NCBI Taxonomy" id="2736640"/>
    <lineage>
        <taxon>Bacteria</taxon>
        <taxon>Bacillati</taxon>
        <taxon>Actinomycetota</taxon>
        <taxon>Actinomycetes</taxon>
        <taxon>Pseudonocardiales</taxon>
        <taxon>Pseudonocardiaceae</taxon>
        <taxon>Pseudonocardia</taxon>
    </lineage>
</organism>